<dbReference type="SMART" id="SM00389">
    <property type="entry name" value="HOX"/>
    <property type="match status" value="1"/>
</dbReference>
<dbReference type="PANTHER" id="PTHR24208:SF168">
    <property type="entry name" value="PROTEIN APTEROUS"/>
    <property type="match status" value="1"/>
</dbReference>
<dbReference type="InterPro" id="IPR001781">
    <property type="entry name" value="Znf_LIM"/>
</dbReference>
<dbReference type="GO" id="GO:0046872">
    <property type="term" value="F:metal ion binding"/>
    <property type="evidence" value="ECO:0007669"/>
    <property type="project" value="UniProtKB-KW"/>
</dbReference>
<dbReference type="Gene3D" id="2.10.110.10">
    <property type="entry name" value="Cysteine Rich Protein"/>
    <property type="match status" value="2"/>
</dbReference>
<dbReference type="Proteomes" id="UP000655588">
    <property type="component" value="Unassembled WGS sequence"/>
</dbReference>
<dbReference type="GO" id="GO:0000981">
    <property type="term" value="F:DNA-binding transcription factor activity, RNA polymerase II-specific"/>
    <property type="evidence" value="ECO:0007669"/>
    <property type="project" value="TreeGrafter"/>
</dbReference>
<evidence type="ECO:0000313" key="15">
    <source>
        <dbReference type="EMBL" id="KAF3422272.1"/>
    </source>
</evidence>
<dbReference type="GO" id="GO:0030182">
    <property type="term" value="P:neuron differentiation"/>
    <property type="evidence" value="ECO:0007669"/>
    <property type="project" value="TreeGrafter"/>
</dbReference>
<feature type="region of interest" description="Disordered" evidence="12">
    <location>
        <begin position="382"/>
        <end position="422"/>
    </location>
</feature>
<dbReference type="CDD" id="cd00086">
    <property type="entry name" value="homeodomain"/>
    <property type="match status" value="1"/>
</dbReference>
<comment type="caution">
    <text evidence="15">The sequence shown here is derived from an EMBL/GenBank/DDBJ whole genome shotgun (WGS) entry which is preliminary data.</text>
</comment>
<dbReference type="Pfam" id="PF00412">
    <property type="entry name" value="LIM"/>
    <property type="match status" value="2"/>
</dbReference>
<sequence length="566" mass="62076">MYLEVQQQLHARQREEKQSVCLSQNAPVVTAVLLEMLKEVGCGSSTPPPGDGAVSNRQIGTSENNNTDGGLGCGGCGREIAERWYLRAADRAWHCGCLRCCHCRVPLAAELTCFARDGNIYCKEDYYRLFAVSRCSRCRAGISASELVMRARDLVYHVACFTCASCGTPLNKGDHFGQRDGLVYCRPHYELLCCAGDYGSAASNIEDIGSPGVSPLPAYYSAAEQSPITSSGTVQKGRPRKRKLSEVTGSDLPVTMRLAAGALELLHPTELSSSMESLAAYEASVGSPGPVHQSQRTKRMRTSFKHHQLRTMKNYFAINQNPDAKDLKQLAQKTGLSKRVLQKKNAKQEGKEERALSTDSRFAQVWFQNARAKWRRNMMRQEGNTTTSNVGCPGTPVPSNTAGSPNVGPAASILGDSNSMPSTSMEELHALHHLHSGVSSQNLLQTIACDLFENYLPSFIEFTREKCGPTELPKSSPIGGANDSTSLVPFLIESQIKPLSLTKKRPRGPKLETRPPQSWSSNVRVISNHSAMKCDFYSRYASFMSQPKGSPLEFPSTDNYVPSKYQ</sequence>
<evidence type="ECO:0000259" key="13">
    <source>
        <dbReference type="PROSITE" id="PS50023"/>
    </source>
</evidence>
<keyword evidence="5 10" id="KW-0440">LIM domain</keyword>
<dbReference type="Pfam" id="PF00046">
    <property type="entry name" value="Homeodomain"/>
    <property type="match status" value="1"/>
</dbReference>
<dbReference type="InterPro" id="IPR050453">
    <property type="entry name" value="LIM_Homeobox_TF"/>
</dbReference>
<evidence type="ECO:0000256" key="12">
    <source>
        <dbReference type="SAM" id="MobiDB-lite"/>
    </source>
</evidence>
<protein>
    <submittedName>
        <fullName evidence="15">Uncharacterized protein</fullName>
    </submittedName>
</protein>
<reference evidence="15" key="1">
    <citation type="submission" date="2019-11" db="EMBL/GenBank/DDBJ databases">
        <title>The nuclear and mitochondrial genomes of Frieseomelitta varia - a highly eusocial stingless bee (Meliponini) with a permanently sterile worker caste.</title>
        <authorList>
            <person name="Freitas F.C.P."/>
            <person name="Lourenco A.P."/>
            <person name="Nunes F.M.F."/>
            <person name="Paschoal A.R."/>
            <person name="Abreu F.C.P."/>
            <person name="Barbin F.O."/>
            <person name="Bataglia L."/>
            <person name="Cardoso-Junior C.A.M."/>
            <person name="Cervoni M.S."/>
            <person name="Silva S.R."/>
            <person name="Dalarmi F."/>
            <person name="Del Lama M.A."/>
            <person name="Depintor T.S."/>
            <person name="Ferreira K.M."/>
            <person name="Goria P.S."/>
            <person name="Jaskot M.C."/>
            <person name="Lago D.C."/>
            <person name="Luna-Lucena D."/>
            <person name="Moda L.M."/>
            <person name="Nascimento L."/>
            <person name="Pedrino M."/>
            <person name="Rabico F.O."/>
            <person name="Sanches F.C."/>
            <person name="Santos D.E."/>
            <person name="Santos C.G."/>
            <person name="Vieira J."/>
            <person name="Lopes T.F."/>
            <person name="Barchuk A.R."/>
            <person name="Hartfelder K."/>
            <person name="Simoes Z.L.P."/>
            <person name="Bitondi M.M.G."/>
            <person name="Pinheiro D.G."/>
        </authorList>
    </citation>
    <scope>NUCLEOTIDE SEQUENCE</scope>
    <source>
        <strain evidence="15">USP_RPSP 00005682</strain>
        <tissue evidence="15">Whole individual</tissue>
    </source>
</reference>
<dbReference type="AlphaFoldDB" id="A0A833S2A9"/>
<dbReference type="InterPro" id="IPR009057">
    <property type="entry name" value="Homeodomain-like_sf"/>
</dbReference>
<evidence type="ECO:0000313" key="16">
    <source>
        <dbReference type="Proteomes" id="UP000655588"/>
    </source>
</evidence>
<keyword evidence="3" id="KW-0677">Repeat</keyword>
<dbReference type="FunFam" id="1.10.10.60:FF:000027">
    <property type="entry name" value="LIM/homeobox protein Lhx9"/>
    <property type="match status" value="1"/>
</dbReference>
<feature type="domain" description="LIM zinc-binding" evidence="13">
    <location>
        <begin position="133"/>
        <end position="195"/>
    </location>
</feature>
<evidence type="ECO:0000256" key="11">
    <source>
        <dbReference type="RuleBase" id="RU000682"/>
    </source>
</evidence>
<feature type="region of interest" description="Disordered" evidence="12">
    <location>
        <begin position="229"/>
        <end position="248"/>
    </location>
</feature>
<keyword evidence="8 9" id="KW-0539">Nucleus</keyword>
<proteinExistence type="predicted"/>
<dbReference type="CDD" id="cd09377">
    <property type="entry name" value="LIM2_Lhx2_Lhx9"/>
    <property type="match status" value="1"/>
</dbReference>
<evidence type="ECO:0000256" key="7">
    <source>
        <dbReference type="ARBA" id="ARBA00023155"/>
    </source>
</evidence>
<accession>A0A833S2A9</accession>
<dbReference type="GO" id="GO:0005634">
    <property type="term" value="C:nucleus"/>
    <property type="evidence" value="ECO:0007669"/>
    <property type="project" value="UniProtKB-SubCell"/>
</dbReference>
<dbReference type="SUPFAM" id="SSF46689">
    <property type="entry name" value="Homeodomain-like"/>
    <property type="match status" value="1"/>
</dbReference>
<evidence type="ECO:0000256" key="5">
    <source>
        <dbReference type="ARBA" id="ARBA00023038"/>
    </source>
</evidence>
<dbReference type="EMBL" id="WNWW01000742">
    <property type="protein sequence ID" value="KAF3422272.1"/>
    <property type="molecule type" value="Genomic_DNA"/>
</dbReference>
<keyword evidence="2 10" id="KW-0479">Metal-binding</keyword>
<evidence type="ECO:0000256" key="2">
    <source>
        <dbReference type="ARBA" id="ARBA00022723"/>
    </source>
</evidence>
<dbReference type="GO" id="GO:0000977">
    <property type="term" value="F:RNA polymerase II transcription regulatory region sequence-specific DNA binding"/>
    <property type="evidence" value="ECO:0007669"/>
    <property type="project" value="TreeGrafter"/>
</dbReference>
<dbReference type="InterPro" id="IPR001356">
    <property type="entry name" value="HD"/>
</dbReference>
<dbReference type="FunFam" id="2.10.110.10:FF:000177">
    <property type="entry name" value="LIM homeobox 9"/>
    <property type="match status" value="1"/>
</dbReference>
<keyword evidence="6 9" id="KW-0238">DNA-binding</keyword>
<feature type="compositionally biased region" description="Polar residues" evidence="12">
    <location>
        <begin position="556"/>
        <end position="566"/>
    </location>
</feature>
<name>A0A833S2A9_9HYME</name>
<comment type="subcellular location">
    <subcellularLocation>
        <location evidence="1 9 11">Nucleus</location>
    </subcellularLocation>
</comment>
<evidence type="ECO:0000256" key="9">
    <source>
        <dbReference type="PROSITE-ProRule" id="PRU00108"/>
    </source>
</evidence>
<dbReference type="CDD" id="cd09369">
    <property type="entry name" value="LIM1_Lhx2_Lhx9"/>
    <property type="match status" value="1"/>
</dbReference>
<evidence type="ECO:0000256" key="8">
    <source>
        <dbReference type="ARBA" id="ARBA00023242"/>
    </source>
</evidence>
<evidence type="ECO:0000256" key="10">
    <source>
        <dbReference type="PROSITE-ProRule" id="PRU00125"/>
    </source>
</evidence>
<dbReference type="SUPFAM" id="SSF57716">
    <property type="entry name" value="Glucocorticoid receptor-like (DNA-binding domain)"/>
    <property type="match status" value="2"/>
</dbReference>
<dbReference type="PROSITE" id="PS00478">
    <property type="entry name" value="LIM_DOMAIN_1"/>
    <property type="match status" value="1"/>
</dbReference>
<feature type="region of interest" description="Disordered" evidence="12">
    <location>
        <begin position="43"/>
        <end position="63"/>
    </location>
</feature>
<organism evidence="15 16">
    <name type="scientific">Frieseomelitta varia</name>
    <dbReference type="NCBI Taxonomy" id="561572"/>
    <lineage>
        <taxon>Eukaryota</taxon>
        <taxon>Metazoa</taxon>
        <taxon>Ecdysozoa</taxon>
        <taxon>Arthropoda</taxon>
        <taxon>Hexapoda</taxon>
        <taxon>Insecta</taxon>
        <taxon>Pterygota</taxon>
        <taxon>Neoptera</taxon>
        <taxon>Endopterygota</taxon>
        <taxon>Hymenoptera</taxon>
        <taxon>Apocrita</taxon>
        <taxon>Aculeata</taxon>
        <taxon>Apoidea</taxon>
        <taxon>Anthophila</taxon>
        <taxon>Apidae</taxon>
        <taxon>Frieseomelitta</taxon>
    </lineage>
</organism>
<evidence type="ECO:0000256" key="4">
    <source>
        <dbReference type="ARBA" id="ARBA00022833"/>
    </source>
</evidence>
<dbReference type="PANTHER" id="PTHR24208">
    <property type="entry name" value="LIM/HOMEOBOX PROTEIN LHX"/>
    <property type="match status" value="1"/>
</dbReference>
<feature type="region of interest" description="Disordered" evidence="12">
    <location>
        <begin position="547"/>
        <end position="566"/>
    </location>
</feature>
<dbReference type="PROSITE" id="PS50071">
    <property type="entry name" value="HOMEOBOX_2"/>
    <property type="match status" value="1"/>
</dbReference>
<feature type="domain" description="Homeobox" evidence="14">
    <location>
        <begin position="295"/>
        <end position="377"/>
    </location>
</feature>
<feature type="domain" description="LIM zinc-binding" evidence="13">
    <location>
        <begin position="71"/>
        <end position="132"/>
    </location>
</feature>
<dbReference type="PROSITE" id="PS50023">
    <property type="entry name" value="LIM_DOMAIN_2"/>
    <property type="match status" value="2"/>
</dbReference>
<dbReference type="Gene3D" id="1.10.10.60">
    <property type="entry name" value="Homeodomain-like"/>
    <property type="match status" value="1"/>
</dbReference>
<feature type="DNA-binding region" description="Homeobox" evidence="9">
    <location>
        <begin position="297"/>
        <end position="378"/>
    </location>
</feature>
<dbReference type="SMART" id="SM00132">
    <property type="entry name" value="LIM"/>
    <property type="match status" value="2"/>
</dbReference>
<evidence type="ECO:0000259" key="14">
    <source>
        <dbReference type="PROSITE" id="PS50071"/>
    </source>
</evidence>
<keyword evidence="16" id="KW-1185">Reference proteome</keyword>
<evidence type="ECO:0000256" key="3">
    <source>
        <dbReference type="ARBA" id="ARBA00022737"/>
    </source>
</evidence>
<keyword evidence="4 10" id="KW-0862">Zinc</keyword>
<evidence type="ECO:0000256" key="1">
    <source>
        <dbReference type="ARBA" id="ARBA00004123"/>
    </source>
</evidence>
<gene>
    <name evidence="15" type="ORF">E2986_11320</name>
</gene>
<evidence type="ECO:0000256" key="6">
    <source>
        <dbReference type="ARBA" id="ARBA00023125"/>
    </source>
</evidence>
<keyword evidence="7 9" id="KW-0371">Homeobox</keyword>
<dbReference type="FunFam" id="2.10.110.10:FF:000033">
    <property type="entry name" value="LIM/homeobox protein Lhx9 isoform X2"/>
    <property type="match status" value="1"/>
</dbReference>